<dbReference type="Proteomes" id="UP000247702">
    <property type="component" value="Unassembled WGS sequence"/>
</dbReference>
<dbReference type="Pfam" id="PF19263">
    <property type="entry name" value="DUF5906"/>
    <property type="match status" value="1"/>
</dbReference>
<feature type="region of interest" description="Disordered" evidence="1">
    <location>
        <begin position="258"/>
        <end position="290"/>
    </location>
</feature>
<dbReference type="AlphaFoldDB" id="A0A2Z6R679"/>
<comment type="caution">
    <text evidence="3">The sequence shown here is derived from an EMBL/GenBank/DDBJ whole genome shotgun (WGS) entry which is preliminary data.</text>
</comment>
<evidence type="ECO:0000313" key="5">
    <source>
        <dbReference type="Proteomes" id="UP000247702"/>
    </source>
</evidence>
<evidence type="ECO:0000313" key="4">
    <source>
        <dbReference type="EMBL" id="GES78025.1"/>
    </source>
</evidence>
<sequence length="340" mass="39357">MNETGMSSEEWHRFNEHLKSLITEGKVSIECKGLKQKRLDDFAGYMITSNHDAPLKVDIGDSRVVYFKVSARCRNDISYFNQLREILDHPDAPEVIISYLLNRNLTNWRPRKIPNYLEWCRENGEKPFTNNTLGQKFSDIYIDQIRLQDNGVRVYFFIINHSKIMTRFRELGLGDMEEFSDIPQDDLPKNKTTDIPIFNMSETSPQKIILPQPEKNTPLANTNKDRKADKQDESFQTLFDYMAEDTYAILLESALVTSTSGTSETSESPKSVVDKSKTTKLPDSSKPINKNRMEMDSRMCSWAIEMEDDPKEDMDMTVRERLIGEEIICHRLEDNGITTL</sequence>
<feature type="region of interest" description="Disordered" evidence="1">
    <location>
        <begin position="203"/>
        <end position="230"/>
    </location>
</feature>
<dbReference type="InterPro" id="IPR045455">
    <property type="entry name" value="NrS-1_pol-like_helicase"/>
</dbReference>
<evidence type="ECO:0000259" key="2">
    <source>
        <dbReference type="Pfam" id="PF19263"/>
    </source>
</evidence>
<keyword evidence="5" id="KW-1185">Reference proteome</keyword>
<proteinExistence type="predicted"/>
<reference evidence="3 5" key="1">
    <citation type="submission" date="2017-11" db="EMBL/GenBank/DDBJ databases">
        <title>The genome of Rhizophagus clarus HR1 reveals common genetic basis of auxotrophy among arbuscular mycorrhizal fungi.</title>
        <authorList>
            <person name="Kobayashi Y."/>
        </authorList>
    </citation>
    <scope>NUCLEOTIDE SEQUENCE [LARGE SCALE GENOMIC DNA]</scope>
    <source>
        <strain evidence="3 5">HR1</strain>
    </source>
</reference>
<name>A0A2Z6R679_9GLOM</name>
<protein>
    <recommendedName>
        <fullName evidence="2">NrS-1 polymerase-like helicase domain-containing protein</fullName>
    </recommendedName>
</protein>
<dbReference type="EMBL" id="BLAL01000034">
    <property type="protein sequence ID" value="GES78025.1"/>
    <property type="molecule type" value="Genomic_DNA"/>
</dbReference>
<evidence type="ECO:0000313" key="3">
    <source>
        <dbReference type="EMBL" id="GBB96362.1"/>
    </source>
</evidence>
<accession>A0A2Z6R679</accession>
<feature type="compositionally biased region" description="Polar residues" evidence="1">
    <location>
        <begin position="279"/>
        <end position="288"/>
    </location>
</feature>
<gene>
    <name evidence="4" type="ORF">RCL2_000534600</name>
    <name evidence="3" type="ORF">RclHR1_27370002</name>
</gene>
<feature type="compositionally biased region" description="Low complexity" evidence="1">
    <location>
        <begin position="258"/>
        <end position="268"/>
    </location>
</feature>
<reference evidence="4" key="2">
    <citation type="submission" date="2019-10" db="EMBL/GenBank/DDBJ databases">
        <title>Conservation and host-specific expression of non-tandemly repeated heterogenous ribosome RNA gene in arbuscular mycorrhizal fungi.</title>
        <authorList>
            <person name="Maeda T."/>
            <person name="Kobayashi Y."/>
            <person name="Nakagawa T."/>
            <person name="Ezawa T."/>
            <person name="Yamaguchi K."/>
            <person name="Bino T."/>
            <person name="Nishimoto Y."/>
            <person name="Shigenobu S."/>
            <person name="Kawaguchi M."/>
        </authorList>
    </citation>
    <scope>NUCLEOTIDE SEQUENCE</scope>
    <source>
        <strain evidence="4">HR1</strain>
    </source>
</reference>
<feature type="domain" description="NrS-1 polymerase-like helicase" evidence="2">
    <location>
        <begin position="2"/>
        <end position="61"/>
    </location>
</feature>
<dbReference type="Proteomes" id="UP000615446">
    <property type="component" value="Unassembled WGS sequence"/>
</dbReference>
<dbReference type="EMBL" id="BEXD01001932">
    <property type="protein sequence ID" value="GBB96362.1"/>
    <property type="molecule type" value="Genomic_DNA"/>
</dbReference>
<evidence type="ECO:0000256" key="1">
    <source>
        <dbReference type="SAM" id="MobiDB-lite"/>
    </source>
</evidence>
<organism evidence="3 5">
    <name type="scientific">Rhizophagus clarus</name>
    <dbReference type="NCBI Taxonomy" id="94130"/>
    <lineage>
        <taxon>Eukaryota</taxon>
        <taxon>Fungi</taxon>
        <taxon>Fungi incertae sedis</taxon>
        <taxon>Mucoromycota</taxon>
        <taxon>Glomeromycotina</taxon>
        <taxon>Glomeromycetes</taxon>
        <taxon>Glomerales</taxon>
        <taxon>Glomeraceae</taxon>
        <taxon>Rhizophagus</taxon>
    </lineage>
</organism>